<dbReference type="SUPFAM" id="SSF64496">
    <property type="entry name" value="DNA-binding domain of intron-encoded endonucleases"/>
    <property type="match status" value="1"/>
</dbReference>
<dbReference type="Gene3D" id="3.90.75.20">
    <property type="match status" value="1"/>
</dbReference>
<dbReference type="Proteomes" id="UP000015560">
    <property type="component" value="Chromosome"/>
</dbReference>
<dbReference type="AlphaFoldDB" id="A0AAD1APK9"/>
<evidence type="ECO:0000313" key="3">
    <source>
        <dbReference type="EMBL" id="BAN73532.1"/>
    </source>
</evidence>
<reference evidence="3 4" key="1">
    <citation type="journal article" date="2013" name="PLoS ONE">
        <title>Genomic Adaptation of the Lactobacillus casei Group.</title>
        <authorList>
            <person name="Toh H."/>
            <person name="Oshima K."/>
            <person name="Nakano A."/>
            <person name="Takahata M."/>
            <person name="Murakami M."/>
            <person name="Takaki T."/>
            <person name="Nishiyama H."/>
            <person name="Igimi S."/>
            <person name="Hattori M."/>
            <person name="Morita H."/>
        </authorList>
    </citation>
    <scope>NUCLEOTIDE SEQUENCE [LARGE SCALE GENOMIC DNA]</scope>
    <source>
        <strain evidence="3 4">ATCC 393</strain>
    </source>
</reference>
<dbReference type="InterPro" id="IPR044925">
    <property type="entry name" value="His-Me_finger_sf"/>
</dbReference>
<keyword evidence="3" id="KW-0255">Endonuclease</keyword>
<evidence type="ECO:0000313" key="4">
    <source>
        <dbReference type="Proteomes" id="UP000015560"/>
    </source>
</evidence>
<dbReference type="SUPFAM" id="SSF54060">
    <property type="entry name" value="His-Me finger endonucleases"/>
    <property type="match status" value="1"/>
</dbReference>
<feature type="domain" description="DNA endonuclease I-HmuI-like NUMOD-like" evidence="2">
    <location>
        <begin position="63"/>
        <end position="107"/>
    </location>
</feature>
<dbReference type="Pfam" id="PF13392">
    <property type="entry name" value="HNH_3"/>
    <property type="match status" value="1"/>
</dbReference>
<keyword evidence="3" id="KW-0540">Nuclease</keyword>
<dbReference type="Gene3D" id="1.10.10.10">
    <property type="entry name" value="Winged helix-like DNA-binding domain superfamily/Winged helix DNA-binding domain"/>
    <property type="match status" value="1"/>
</dbReference>
<gene>
    <name evidence="3" type="ORF">LBCZ_0364</name>
</gene>
<dbReference type="InterPro" id="IPR036388">
    <property type="entry name" value="WH-like_DNA-bd_sf"/>
</dbReference>
<organism evidence="3 4">
    <name type="scientific">Lacticaseibacillus casei DSM 20011 = JCM 1134 = ATCC 393</name>
    <dbReference type="NCBI Taxonomy" id="1423732"/>
    <lineage>
        <taxon>Bacteria</taxon>
        <taxon>Bacillati</taxon>
        <taxon>Bacillota</taxon>
        <taxon>Bacilli</taxon>
        <taxon>Lactobacillales</taxon>
        <taxon>Lactobacillaceae</taxon>
        <taxon>Lacticaseibacillus</taxon>
    </lineage>
</organism>
<dbReference type="InterPro" id="IPR003615">
    <property type="entry name" value="HNH_nuc"/>
</dbReference>
<dbReference type="GO" id="GO:0004519">
    <property type="term" value="F:endonuclease activity"/>
    <property type="evidence" value="ECO:0007669"/>
    <property type="project" value="UniProtKB-KW"/>
</dbReference>
<protein>
    <submittedName>
        <fullName evidence="3">Phage endonuclease</fullName>
    </submittedName>
</protein>
<dbReference type="InterPro" id="IPR054307">
    <property type="entry name" value="I-HmuI_NUMOD-like"/>
</dbReference>
<evidence type="ECO:0000259" key="2">
    <source>
        <dbReference type="Pfam" id="PF22083"/>
    </source>
</evidence>
<dbReference type="EMBL" id="AP012544">
    <property type="protein sequence ID" value="BAN73532.1"/>
    <property type="molecule type" value="Genomic_DNA"/>
</dbReference>
<dbReference type="Pfam" id="PF22083">
    <property type="entry name" value="I-HmuI_NUMOD-like"/>
    <property type="match status" value="1"/>
</dbReference>
<name>A0AAD1APK9_LACCA</name>
<evidence type="ECO:0000259" key="1">
    <source>
        <dbReference type="Pfam" id="PF13392"/>
    </source>
</evidence>
<accession>A0AAD1APK9</accession>
<sequence length="111" mass="12550">MSIHRLVAAAFLDNPDNLPEVNHIDEDKSNNSVSNLEYCTVLYNNTYGTRLERVAKALECPICAITSSGQRRYFDSVNEAARVLGLKRQGITNCLHGMRKHHHGFSFMWAV</sequence>
<keyword evidence="3" id="KW-0378">Hydrolase</keyword>
<proteinExistence type="predicted"/>
<feature type="domain" description="HNH nuclease" evidence="1">
    <location>
        <begin position="4"/>
        <end position="45"/>
    </location>
</feature>